<name>A0ABS7JRB4_9SPHN</name>
<dbReference type="Gene3D" id="3.40.50.1820">
    <property type="entry name" value="alpha/beta hydrolase"/>
    <property type="match status" value="1"/>
</dbReference>
<feature type="signal peptide" evidence="2">
    <location>
        <begin position="1"/>
        <end position="26"/>
    </location>
</feature>
<evidence type="ECO:0000313" key="5">
    <source>
        <dbReference type="Proteomes" id="UP000782554"/>
    </source>
</evidence>
<dbReference type="InterPro" id="IPR029058">
    <property type="entry name" value="AB_hydrolase_fold"/>
</dbReference>
<dbReference type="InterPro" id="IPR011042">
    <property type="entry name" value="6-blade_b-propeller_TolB-like"/>
</dbReference>
<accession>A0ABS7JRB4</accession>
<organism evidence="4 5">
    <name type="scientific">Qipengyuania mesophila</name>
    <dbReference type="NCBI Taxonomy" id="2867246"/>
    <lineage>
        <taxon>Bacteria</taxon>
        <taxon>Pseudomonadati</taxon>
        <taxon>Pseudomonadota</taxon>
        <taxon>Alphaproteobacteria</taxon>
        <taxon>Sphingomonadales</taxon>
        <taxon>Erythrobacteraceae</taxon>
        <taxon>Qipengyuania</taxon>
    </lineage>
</organism>
<reference evidence="4 5" key="1">
    <citation type="submission" date="2021-08" db="EMBL/GenBank/DDBJ databases">
        <title>Comparative Genomics Analysis of the Genus Qipengyuania Reveals Extensive Genetic Diversity and Metabolic Versatility, Including the Description of Fifteen Novel Species.</title>
        <authorList>
            <person name="Liu Y."/>
        </authorList>
    </citation>
    <scope>NUCLEOTIDE SEQUENCE [LARGE SCALE GENOMIC DNA]</scope>
    <source>
        <strain evidence="4 5">YG27</strain>
    </source>
</reference>
<feature type="chain" id="PRO_5045050306" evidence="2">
    <location>
        <begin position="27"/>
        <end position="660"/>
    </location>
</feature>
<dbReference type="Gene3D" id="2.120.10.30">
    <property type="entry name" value="TolB, C-terminal domain"/>
    <property type="match status" value="1"/>
</dbReference>
<dbReference type="PANTHER" id="PTHR42776">
    <property type="entry name" value="SERINE PEPTIDASE S9 FAMILY MEMBER"/>
    <property type="match status" value="1"/>
</dbReference>
<keyword evidence="1" id="KW-0378">Hydrolase</keyword>
<comment type="caution">
    <text evidence="4">The sequence shown here is derived from an EMBL/GenBank/DDBJ whole genome shotgun (WGS) entry which is preliminary data.</text>
</comment>
<feature type="domain" description="Peptidase S9 prolyl oligopeptidase catalytic" evidence="3">
    <location>
        <begin position="452"/>
        <end position="656"/>
    </location>
</feature>
<dbReference type="Pfam" id="PF00326">
    <property type="entry name" value="Peptidase_S9"/>
    <property type="match status" value="1"/>
</dbReference>
<proteinExistence type="predicted"/>
<evidence type="ECO:0000313" key="4">
    <source>
        <dbReference type="EMBL" id="MBX7500151.1"/>
    </source>
</evidence>
<evidence type="ECO:0000256" key="1">
    <source>
        <dbReference type="ARBA" id="ARBA00022801"/>
    </source>
</evidence>
<dbReference type="SUPFAM" id="SSF53474">
    <property type="entry name" value="alpha/beta-Hydrolases"/>
    <property type="match status" value="1"/>
</dbReference>
<dbReference type="SUPFAM" id="SSF50993">
    <property type="entry name" value="Peptidase/esterase 'gauge' domain"/>
    <property type="match status" value="1"/>
</dbReference>
<sequence>MSLFRSHCCQALACALSVVLAPAGLAAQDDPPPQIDAAGRPAKIPVAAFADWLVLDGARLSETGRRIAIGGNSDGHQMIRIYDADTLELKQVIDGGDSDDFNWFRWAGDDRLLLSVMRQTENANYWARMSRLLVYDMVTGKMSYAGLKKAAVDGDTVVYVDPAGEYVLLNYQNQARYEAEVWRVPLDGTAMERSERVVDNQGGVQFWFADSDGVVRLGMGRTSRGSVVVLYRGGPGEEFERVTKIARDDEDTIENWDVIGLQPGSDIGYTLQPTEDGREILREFNYRTATAGPVVYEDDKWSVEGVRLDDDGKPVAVNIRDDRLRQVWLDKDMGAVQDSLSQALGGRSVRIISNADRRRMLVLQTGPDDPGALYVFTPAEKRLAFLANLRPDIDFRLLSRGTAHDIATRDGLAMRSYLTLPRGRGKTGLPLIVMPHGGPFGIRDDLEYNDWVQLFANRGYAVLQPNFRGSGGFGSDFEEAGDGEIGRKMQDDLDDATRWAVAQGYADPARVCVVGASYGGYAALWAVIRNPELYRCAASWAGVTDWDAILLYDSEALTRRAYTEKWKPKVRGKDSGFDLSKVSPMAQLGRLTRPVFLGQGKDDTRVPYSQYYRLVEKAERMGIELDTLMLEDGHTPVREGNHEKLLDAMVAFLERHNPPD</sequence>
<dbReference type="EMBL" id="JAIGNU010000001">
    <property type="protein sequence ID" value="MBX7500151.1"/>
    <property type="molecule type" value="Genomic_DNA"/>
</dbReference>
<evidence type="ECO:0000259" key="3">
    <source>
        <dbReference type="Pfam" id="PF00326"/>
    </source>
</evidence>
<dbReference type="InterPro" id="IPR001375">
    <property type="entry name" value="Peptidase_S9_cat"/>
</dbReference>
<dbReference type="RefSeq" id="WP_221600202.1">
    <property type="nucleotide sequence ID" value="NZ_JAIGNU010000001.1"/>
</dbReference>
<dbReference type="Proteomes" id="UP000782554">
    <property type="component" value="Unassembled WGS sequence"/>
</dbReference>
<keyword evidence="5" id="KW-1185">Reference proteome</keyword>
<gene>
    <name evidence="4" type="ORF">K3181_01675</name>
</gene>
<dbReference type="PANTHER" id="PTHR42776:SF27">
    <property type="entry name" value="DIPEPTIDYL PEPTIDASE FAMILY MEMBER 6"/>
    <property type="match status" value="1"/>
</dbReference>
<keyword evidence="2" id="KW-0732">Signal</keyword>
<protein>
    <submittedName>
        <fullName evidence="4">Prolyl oligopeptidase family serine peptidase</fullName>
    </submittedName>
</protein>
<evidence type="ECO:0000256" key="2">
    <source>
        <dbReference type="SAM" id="SignalP"/>
    </source>
</evidence>